<feature type="compositionally biased region" description="Low complexity" evidence="14">
    <location>
        <begin position="74"/>
        <end position="100"/>
    </location>
</feature>
<dbReference type="InterPro" id="IPR002680">
    <property type="entry name" value="AOX"/>
</dbReference>
<evidence type="ECO:0000256" key="9">
    <source>
        <dbReference type="ARBA" id="ARBA00022989"/>
    </source>
</evidence>
<evidence type="ECO:0000256" key="3">
    <source>
        <dbReference type="ARBA" id="ARBA00008388"/>
    </source>
</evidence>
<keyword evidence="11 13" id="KW-0408">Iron</keyword>
<accession>A0AAQ3TFU8</accession>
<dbReference type="Gene3D" id="1.20.1260.140">
    <property type="entry name" value="Alternative oxidase"/>
    <property type="match status" value="1"/>
</dbReference>
<evidence type="ECO:0000256" key="12">
    <source>
        <dbReference type="ARBA" id="ARBA00023136"/>
    </source>
</evidence>
<evidence type="ECO:0000256" key="7">
    <source>
        <dbReference type="ARBA" id="ARBA00022723"/>
    </source>
</evidence>
<organism evidence="15 16">
    <name type="scientific">Paspalum notatum var. saurae</name>
    <dbReference type="NCBI Taxonomy" id="547442"/>
    <lineage>
        <taxon>Eukaryota</taxon>
        <taxon>Viridiplantae</taxon>
        <taxon>Streptophyta</taxon>
        <taxon>Embryophyta</taxon>
        <taxon>Tracheophyta</taxon>
        <taxon>Spermatophyta</taxon>
        <taxon>Magnoliopsida</taxon>
        <taxon>Liliopsida</taxon>
        <taxon>Poales</taxon>
        <taxon>Poaceae</taxon>
        <taxon>PACMAD clade</taxon>
        <taxon>Panicoideae</taxon>
        <taxon>Andropogonodae</taxon>
        <taxon>Paspaleae</taxon>
        <taxon>Paspalinae</taxon>
        <taxon>Paspalum</taxon>
    </lineage>
</organism>
<evidence type="ECO:0000256" key="4">
    <source>
        <dbReference type="ARBA" id="ARBA00022448"/>
    </source>
</evidence>
<protein>
    <recommendedName>
        <fullName evidence="13">Ubiquinol oxidase</fullName>
        <ecNumber evidence="13">1.10.3.11</ecNumber>
    </recommendedName>
</protein>
<evidence type="ECO:0000313" key="16">
    <source>
        <dbReference type="Proteomes" id="UP001341281"/>
    </source>
</evidence>
<dbReference type="InterPro" id="IPR038659">
    <property type="entry name" value="AOX_sf"/>
</dbReference>
<dbReference type="Proteomes" id="UP001341281">
    <property type="component" value="Chromosome 04"/>
</dbReference>
<feature type="region of interest" description="Disordered" evidence="14">
    <location>
        <begin position="74"/>
        <end position="106"/>
    </location>
</feature>
<comment type="cofactor">
    <cofactor evidence="13">
        <name>Fe cation</name>
        <dbReference type="ChEBI" id="CHEBI:24875"/>
    </cofactor>
    <text evidence="13">Binds 2 iron ions per subunit.</text>
</comment>
<evidence type="ECO:0000313" key="15">
    <source>
        <dbReference type="EMBL" id="WVZ72303.1"/>
    </source>
</evidence>
<dbReference type="EC" id="1.10.3.11" evidence="13"/>
<keyword evidence="6 13" id="KW-0812">Transmembrane</keyword>
<dbReference type="GO" id="GO:0010230">
    <property type="term" value="P:alternative respiration"/>
    <property type="evidence" value="ECO:0007669"/>
    <property type="project" value="TreeGrafter"/>
</dbReference>
<dbReference type="GO" id="GO:0106292">
    <property type="term" value="F:superoxide-generating NADPH oxidase activity"/>
    <property type="evidence" value="ECO:0007669"/>
    <property type="project" value="UniProtKB-ARBA"/>
</dbReference>
<sequence length="150" mass="17236">MVKSLIDLTRHHLRSLHRFEHSGGWIPVLLEEVENERMHLMTFMEVAKPKWYEHALVLAVQGVFFNAYFMGTSSPPSSRIASSATSRRRPSIPISQGPRGRQARERPRARYCHRLLLTRRSRMGVVVCADEANHRGHLGSRGYFDPKSLC</sequence>
<evidence type="ECO:0000256" key="14">
    <source>
        <dbReference type="SAM" id="MobiDB-lite"/>
    </source>
</evidence>
<dbReference type="GO" id="GO:0046872">
    <property type="term" value="F:metal ion binding"/>
    <property type="evidence" value="ECO:0007669"/>
    <property type="project" value="UniProtKB-UniRule"/>
</dbReference>
<dbReference type="Pfam" id="PF01786">
    <property type="entry name" value="AOX"/>
    <property type="match status" value="1"/>
</dbReference>
<keyword evidence="9" id="KW-1133">Transmembrane helix</keyword>
<keyword evidence="10 13" id="KW-0560">Oxidoreductase</keyword>
<evidence type="ECO:0000256" key="10">
    <source>
        <dbReference type="ARBA" id="ARBA00023002"/>
    </source>
</evidence>
<dbReference type="PANTHER" id="PTHR31803">
    <property type="entry name" value="ALTERNATIVE OXIDASE"/>
    <property type="match status" value="1"/>
</dbReference>
<keyword evidence="7 13" id="KW-0479">Metal-binding</keyword>
<dbReference type="GO" id="GO:0016020">
    <property type="term" value="C:membrane"/>
    <property type="evidence" value="ECO:0007669"/>
    <property type="project" value="UniProtKB-SubCell"/>
</dbReference>
<keyword evidence="5 13" id="KW-0679">Respiratory chain</keyword>
<evidence type="ECO:0000256" key="5">
    <source>
        <dbReference type="ARBA" id="ARBA00022660"/>
    </source>
</evidence>
<keyword evidence="8 13" id="KW-0249">Electron transport</keyword>
<dbReference type="GO" id="GO:0098803">
    <property type="term" value="C:respiratory chain complex"/>
    <property type="evidence" value="ECO:0007669"/>
    <property type="project" value="UniProtKB-UniRule"/>
</dbReference>
<dbReference type="PANTHER" id="PTHR31803:SF34">
    <property type="entry name" value="UBIQUINOL OXIDASE 1C, MITOCHONDRIAL"/>
    <property type="match status" value="1"/>
</dbReference>
<dbReference type="EMBL" id="CP144748">
    <property type="protein sequence ID" value="WVZ72303.1"/>
    <property type="molecule type" value="Genomic_DNA"/>
</dbReference>
<comment type="similarity">
    <text evidence="3 13">Belongs to the alternative oxidase family.</text>
</comment>
<dbReference type="GO" id="GO:0005739">
    <property type="term" value="C:mitochondrion"/>
    <property type="evidence" value="ECO:0007669"/>
    <property type="project" value="TreeGrafter"/>
</dbReference>
<keyword evidence="16" id="KW-1185">Reference proteome</keyword>
<comment type="subcellular location">
    <subcellularLocation>
        <location evidence="2">Membrane</location>
    </subcellularLocation>
</comment>
<dbReference type="AlphaFoldDB" id="A0AAQ3TFU8"/>
<evidence type="ECO:0000256" key="6">
    <source>
        <dbReference type="ARBA" id="ARBA00022692"/>
    </source>
</evidence>
<comment type="catalytic activity">
    <reaction evidence="1 13">
        <text>2 a ubiquinol + O2 = 2 a ubiquinone + 2 H2O</text>
        <dbReference type="Rhea" id="RHEA:30255"/>
        <dbReference type="Rhea" id="RHEA-COMP:9565"/>
        <dbReference type="Rhea" id="RHEA-COMP:9566"/>
        <dbReference type="ChEBI" id="CHEBI:15377"/>
        <dbReference type="ChEBI" id="CHEBI:15379"/>
        <dbReference type="ChEBI" id="CHEBI:16389"/>
        <dbReference type="ChEBI" id="CHEBI:17976"/>
        <dbReference type="EC" id="1.10.3.11"/>
    </reaction>
</comment>
<gene>
    <name evidence="15" type="ORF">U9M48_020788</name>
</gene>
<dbReference type="GO" id="GO:0102721">
    <property type="term" value="F:ubiquinol:oxygen oxidoreductase activity"/>
    <property type="evidence" value="ECO:0007669"/>
    <property type="project" value="UniProtKB-EC"/>
</dbReference>
<evidence type="ECO:0000256" key="2">
    <source>
        <dbReference type="ARBA" id="ARBA00004370"/>
    </source>
</evidence>
<dbReference type="GO" id="GO:0009916">
    <property type="term" value="F:alternative oxidase activity"/>
    <property type="evidence" value="ECO:0007669"/>
    <property type="project" value="UniProtKB-UniRule"/>
</dbReference>
<evidence type="ECO:0000256" key="11">
    <source>
        <dbReference type="ARBA" id="ARBA00023004"/>
    </source>
</evidence>
<keyword evidence="4" id="KW-0813">Transport</keyword>
<name>A0AAQ3TFU8_PASNO</name>
<reference evidence="15 16" key="1">
    <citation type="submission" date="2024-02" db="EMBL/GenBank/DDBJ databases">
        <title>High-quality chromosome-scale genome assembly of Pensacola bahiagrass (Paspalum notatum Flugge var. saurae).</title>
        <authorList>
            <person name="Vega J.M."/>
            <person name="Podio M."/>
            <person name="Orjuela J."/>
            <person name="Siena L.A."/>
            <person name="Pessino S.C."/>
            <person name="Combes M.C."/>
            <person name="Mariac C."/>
            <person name="Albertini E."/>
            <person name="Pupilli F."/>
            <person name="Ortiz J.P.A."/>
            <person name="Leblanc O."/>
        </authorList>
    </citation>
    <scope>NUCLEOTIDE SEQUENCE [LARGE SCALE GENOMIC DNA]</scope>
    <source>
        <strain evidence="15">R1</strain>
        <tissue evidence="15">Leaf</tissue>
    </source>
</reference>
<evidence type="ECO:0000256" key="13">
    <source>
        <dbReference type="RuleBase" id="RU003779"/>
    </source>
</evidence>
<keyword evidence="12 13" id="KW-0472">Membrane</keyword>
<proteinExistence type="inferred from homology"/>
<evidence type="ECO:0000256" key="1">
    <source>
        <dbReference type="ARBA" id="ARBA00001192"/>
    </source>
</evidence>
<evidence type="ECO:0000256" key="8">
    <source>
        <dbReference type="ARBA" id="ARBA00022982"/>
    </source>
</evidence>